<dbReference type="Pfam" id="PF02214">
    <property type="entry name" value="BTB_2"/>
    <property type="match status" value="1"/>
</dbReference>
<evidence type="ECO:0000313" key="2">
    <source>
        <dbReference type="EMBL" id="CAF1307068.1"/>
    </source>
</evidence>
<name>A0A815E9I6_9BILA</name>
<dbReference type="Proteomes" id="UP000663829">
    <property type="component" value="Unassembled WGS sequence"/>
</dbReference>
<dbReference type="Gene3D" id="3.30.710.10">
    <property type="entry name" value="Potassium Channel Kv1.1, Chain A"/>
    <property type="match status" value="1"/>
</dbReference>
<dbReference type="InterPro" id="IPR003131">
    <property type="entry name" value="T1-type_BTB"/>
</dbReference>
<dbReference type="EMBL" id="CAJOBC010040393">
    <property type="protein sequence ID" value="CAF4141116.1"/>
    <property type="molecule type" value="Genomic_DNA"/>
</dbReference>
<dbReference type="InterPro" id="IPR011333">
    <property type="entry name" value="SKP1/BTB/POZ_sf"/>
</dbReference>
<dbReference type="InterPro" id="IPR000210">
    <property type="entry name" value="BTB/POZ_dom"/>
</dbReference>
<evidence type="ECO:0000313" key="3">
    <source>
        <dbReference type="EMBL" id="CAF4141116.1"/>
    </source>
</evidence>
<evidence type="ECO:0000259" key="1">
    <source>
        <dbReference type="PROSITE" id="PS50097"/>
    </source>
</evidence>
<reference evidence="2" key="1">
    <citation type="submission" date="2021-02" db="EMBL/GenBank/DDBJ databases">
        <authorList>
            <person name="Nowell W R."/>
        </authorList>
    </citation>
    <scope>NUCLEOTIDE SEQUENCE</scope>
</reference>
<organism evidence="2 4">
    <name type="scientific">Didymodactylos carnosus</name>
    <dbReference type="NCBI Taxonomy" id="1234261"/>
    <lineage>
        <taxon>Eukaryota</taxon>
        <taxon>Metazoa</taxon>
        <taxon>Spiralia</taxon>
        <taxon>Gnathifera</taxon>
        <taxon>Rotifera</taxon>
        <taxon>Eurotatoria</taxon>
        <taxon>Bdelloidea</taxon>
        <taxon>Philodinida</taxon>
        <taxon>Philodinidae</taxon>
        <taxon>Didymodactylos</taxon>
    </lineage>
</organism>
<comment type="caution">
    <text evidence="2">The sequence shown here is derived from an EMBL/GenBank/DDBJ whole genome shotgun (WGS) entry which is preliminary data.</text>
</comment>
<dbReference type="PANTHER" id="PTHR11145">
    <property type="entry name" value="BTB/POZ DOMAIN-CONTAINING ADAPTER FOR CUL3-MEDIATED RHOA DEGRADATION PROTEIN FAMILY MEMBER"/>
    <property type="match status" value="1"/>
</dbReference>
<gene>
    <name evidence="2" type="ORF">GPM918_LOCUS28808</name>
    <name evidence="3" type="ORF">SRO942_LOCUS29334</name>
</gene>
<dbReference type="EMBL" id="CAJNOQ010012745">
    <property type="protein sequence ID" value="CAF1307068.1"/>
    <property type="molecule type" value="Genomic_DNA"/>
</dbReference>
<dbReference type="Proteomes" id="UP000681722">
    <property type="component" value="Unassembled WGS sequence"/>
</dbReference>
<feature type="domain" description="BTB" evidence="1">
    <location>
        <begin position="109"/>
        <end position="178"/>
    </location>
</feature>
<dbReference type="SMART" id="SM00225">
    <property type="entry name" value="BTB"/>
    <property type="match status" value="1"/>
</dbReference>
<protein>
    <recommendedName>
        <fullName evidence="1">BTB domain-containing protein</fullName>
    </recommendedName>
</protein>
<dbReference type="OrthoDB" id="2414723at2759"/>
<evidence type="ECO:0000313" key="4">
    <source>
        <dbReference type="Proteomes" id="UP000663829"/>
    </source>
</evidence>
<dbReference type="AlphaFoldDB" id="A0A815E9I6"/>
<dbReference type="PANTHER" id="PTHR11145:SF8">
    <property type="entry name" value="RE57120P"/>
    <property type="match status" value="1"/>
</dbReference>
<accession>A0A815E9I6</accession>
<dbReference type="SUPFAM" id="SSF54695">
    <property type="entry name" value="POZ domain"/>
    <property type="match status" value="1"/>
</dbReference>
<sequence length="214" mass="24763">MAQLSTDTDMLNRQCDELDSLGTFLSKLREQLLTMSMDAKITRIKLEKFTELLDSKVIECDQYKDIAKQFNQVVLKIKKDVDETQANLFNESKEWYQIKQKLAMATAGGKVTLNVGGEKYQTSIETLTREKDTFFTALFSRQWGLEKDEEGCVFIDRNGKLFGIILEYLRTGRLLLPNSEDSALRQSLMIEAEFYHLKTLHYLLSGKKEKMMET</sequence>
<dbReference type="InterPro" id="IPR045068">
    <property type="entry name" value="BACURD1-3"/>
</dbReference>
<dbReference type="GO" id="GO:0051260">
    <property type="term" value="P:protein homooligomerization"/>
    <property type="evidence" value="ECO:0007669"/>
    <property type="project" value="InterPro"/>
</dbReference>
<proteinExistence type="predicted"/>
<keyword evidence="4" id="KW-1185">Reference proteome</keyword>
<dbReference type="CDD" id="cd18316">
    <property type="entry name" value="BTB_POZ_KCTD-like"/>
    <property type="match status" value="1"/>
</dbReference>
<dbReference type="PROSITE" id="PS50097">
    <property type="entry name" value="BTB"/>
    <property type="match status" value="1"/>
</dbReference>